<dbReference type="SMART" id="SM00073">
    <property type="entry name" value="HPT"/>
    <property type="match status" value="1"/>
</dbReference>
<evidence type="ECO:0000256" key="9">
    <source>
        <dbReference type="ARBA" id="ARBA00022840"/>
    </source>
</evidence>
<name>A0AAJ1MNA1_9SPIO</name>
<dbReference type="PROSITE" id="PS50894">
    <property type="entry name" value="HPT"/>
    <property type="match status" value="1"/>
</dbReference>
<accession>A0AAJ1MNA1</accession>
<dbReference type="GO" id="GO:0000155">
    <property type="term" value="F:phosphorelay sensor kinase activity"/>
    <property type="evidence" value="ECO:0007669"/>
    <property type="project" value="InterPro"/>
</dbReference>
<dbReference type="PROSITE" id="PS50851">
    <property type="entry name" value="CHEW"/>
    <property type="match status" value="1"/>
</dbReference>
<sequence>MNSDQFRQAFIEESTELLSSLEAKLLEMEEAPEDKEKISAVFRIIHTIKGSSAMFGFNEISEFTHHVENILDAVREKKISVSRDLIDWTLRSGDHITALIEADEIVDKKMLLAGQSAGIVNAFREAVGMEGAPLPENTVEQSHPDEQGLTDKLWRIKFKPADNIFLSGTNPLLLLDELGEFGDSLFLPHIEDVPDLDSINAEVCYTSWDILLLTDRSENDIRDVFIFVENDSELIVQEIPFEELSAFDGEAPKLGTILLNRGDISENALKALLQKQKRLGELILENKAASSEAVDDALKEQNFIKTVNEKRTEKAGTASLRVSSDKLDELVNLVGELVTVHAQIDRESNGANTELRSMVEQLGRITENLRENTMSMRLLPIGTTFSRFKRLVRDLSNEMGKSINLVMAGEETELDKTVIEKLNDPLVHIIRNSVDHGIETPEERVKKGKPAEGMVKLTAEHAGASVRITIEDDGGGLNKEKIFKKAVQNHLIESDAVLSDEELYAMIFAAGFSTATRVTSVSGRGVGMDVVRRQIESLNGNIRVESRENEYTKIILSLPLTLAIIDGFLVNIGEDSYIFPLSVVEACIESRYEERINTGKKMVPYRETMLPYVDLREEFDDDSQRPEIDQIVVVNSDNRQIGFCVDRVVGEHQTVIKSLSGVFKNADGFSGATILGDGSVALILDTEGIIKRSVLRNEALRNESRY</sequence>
<dbReference type="SUPFAM" id="SSF47384">
    <property type="entry name" value="Homodimeric domain of signal transducing histidine kinase"/>
    <property type="match status" value="1"/>
</dbReference>
<evidence type="ECO:0000256" key="10">
    <source>
        <dbReference type="ARBA" id="ARBA00023012"/>
    </source>
</evidence>
<feature type="domain" description="HPt" evidence="15">
    <location>
        <begin position="1"/>
        <end position="103"/>
    </location>
</feature>
<evidence type="ECO:0000256" key="7">
    <source>
        <dbReference type="ARBA" id="ARBA00022741"/>
    </source>
</evidence>
<evidence type="ECO:0000256" key="1">
    <source>
        <dbReference type="ARBA" id="ARBA00000085"/>
    </source>
</evidence>
<comment type="caution">
    <text evidence="16">The sequence shown here is derived from an EMBL/GenBank/DDBJ whole genome shotgun (WGS) entry which is preliminary data.</text>
</comment>
<dbReference type="Gene3D" id="1.20.120.160">
    <property type="entry name" value="HPT domain"/>
    <property type="match status" value="1"/>
</dbReference>
<dbReference type="InterPro" id="IPR004105">
    <property type="entry name" value="CheA-like_dim"/>
</dbReference>
<organism evidence="16 17">
    <name type="scientific">Candidatus Thalassospirochaeta sargassi</name>
    <dbReference type="NCBI Taxonomy" id="3119039"/>
    <lineage>
        <taxon>Bacteria</taxon>
        <taxon>Pseudomonadati</taxon>
        <taxon>Spirochaetota</taxon>
        <taxon>Spirochaetia</taxon>
        <taxon>Spirochaetales</taxon>
        <taxon>Spirochaetaceae</taxon>
        <taxon>Candidatus Thalassospirochaeta</taxon>
    </lineage>
</organism>
<dbReference type="Pfam" id="PF02518">
    <property type="entry name" value="HATPase_c"/>
    <property type="match status" value="1"/>
</dbReference>
<evidence type="ECO:0000259" key="15">
    <source>
        <dbReference type="PROSITE" id="PS50894"/>
    </source>
</evidence>
<evidence type="ECO:0000313" key="17">
    <source>
        <dbReference type="Proteomes" id="UP001221217"/>
    </source>
</evidence>
<dbReference type="SMART" id="SM01231">
    <property type="entry name" value="H-kinase_dim"/>
    <property type="match status" value="1"/>
</dbReference>
<feature type="modified residue" description="Phosphohistidine" evidence="12">
    <location>
        <position position="46"/>
    </location>
</feature>
<evidence type="ECO:0000256" key="4">
    <source>
        <dbReference type="ARBA" id="ARBA00022500"/>
    </source>
</evidence>
<evidence type="ECO:0000256" key="8">
    <source>
        <dbReference type="ARBA" id="ARBA00022777"/>
    </source>
</evidence>
<evidence type="ECO:0000256" key="6">
    <source>
        <dbReference type="ARBA" id="ARBA00022679"/>
    </source>
</evidence>
<evidence type="ECO:0000256" key="11">
    <source>
        <dbReference type="ARBA" id="ARBA00035100"/>
    </source>
</evidence>
<dbReference type="PANTHER" id="PTHR43395">
    <property type="entry name" value="SENSOR HISTIDINE KINASE CHEA"/>
    <property type="match status" value="1"/>
</dbReference>
<reference evidence="16 17" key="1">
    <citation type="submission" date="2022-12" db="EMBL/GenBank/DDBJ databases">
        <title>Metagenome assembled genome from gulf of manar.</title>
        <authorList>
            <person name="Kohli P."/>
            <person name="Pk S."/>
            <person name="Venkata Ramana C."/>
            <person name="Sasikala C."/>
        </authorList>
    </citation>
    <scope>NUCLEOTIDE SEQUENCE [LARGE SCALE GENOMIC DNA]</scope>
    <source>
        <strain evidence="16">JB008</strain>
    </source>
</reference>
<dbReference type="PRINTS" id="PR00344">
    <property type="entry name" value="BCTRLSENSOR"/>
</dbReference>
<keyword evidence="7" id="KW-0547">Nucleotide-binding</keyword>
<dbReference type="SMART" id="SM00260">
    <property type="entry name" value="CheW"/>
    <property type="match status" value="1"/>
</dbReference>
<dbReference type="SMART" id="SM00387">
    <property type="entry name" value="HATPase_c"/>
    <property type="match status" value="1"/>
</dbReference>
<dbReference type="GO" id="GO:0006935">
    <property type="term" value="P:chemotaxis"/>
    <property type="evidence" value="ECO:0007669"/>
    <property type="project" value="UniProtKB-KW"/>
</dbReference>
<keyword evidence="10" id="KW-0902">Two-component regulatory system</keyword>
<dbReference type="AlphaFoldDB" id="A0AAJ1MNA1"/>
<dbReference type="PROSITE" id="PS50109">
    <property type="entry name" value="HIS_KIN"/>
    <property type="match status" value="1"/>
</dbReference>
<dbReference type="InterPro" id="IPR036890">
    <property type="entry name" value="HATPase_C_sf"/>
</dbReference>
<feature type="domain" description="Histidine kinase" evidence="13">
    <location>
        <begin position="354"/>
        <end position="562"/>
    </location>
</feature>
<keyword evidence="4" id="KW-0145">Chemotaxis</keyword>
<dbReference type="SUPFAM" id="SSF55874">
    <property type="entry name" value="ATPase domain of HSP90 chaperone/DNA topoisomerase II/histidine kinase"/>
    <property type="match status" value="1"/>
</dbReference>
<dbReference type="EMBL" id="JAQQAL010000011">
    <property type="protein sequence ID" value="MDC7226234.1"/>
    <property type="molecule type" value="Genomic_DNA"/>
</dbReference>
<dbReference type="GO" id="GO:0005524">
    <property type="term" value="F:ATP binding"/>
    <property type="evidence" value="ECO:0007669"/>
    <property type="project" value="UniProtKB-KW"/>
</dbReference>
<dbReference type="PANTHER" id="PTHR43395:SF10">
    <property type="entry name" value="CHEMOTAXIS PROTEIN CHEA"/>
    <property type="match status" value="1"/>
</dbReference>
<evidence type="ECO:0000313" key="16">
    <source>
        <dbReference type="EMBL" id="MDC7226234.1"/>
    </source>
</evidence>
<dbReference type="InterPro" id="IPR036061">
    <property type="entry name" value="CheW-like_dom_sf"/>
</dbReference>
<dbReference type="SUPFAM" id="SSF50341">
    <property type="entry name" value="CheW-like"/>
    <property type="match status" value="1"/>
</dbReference>
<dbReference type="Pfam" id="PF02895">
    <property type="entry name" value="H-kinase_dim"/>
    <property type="match status" value="1"/>
</dbReference>
<dbReference type="InterPro" id="IPR051315">
    <property type="entry name" value="Bact_Chemotaxis_CheA"/>
</dbReference>
<feature type="domain" description="CheW-like" evidence="14">
    <location>
        <begin position="564"/>
        <end position="695"/>
    </location>
</feature>
<dbReference type="SUPFAM" id="SSF47226">
    <property type="entry name" value="Histidine-containing phosphotransfer domain, HPT domain"/>
    <property type="match status" value="1"/>
</dbReference>
<dbReference type="Pfam" id="PF01627">
    <property type="entry name" value="Hpt"/>
    <property type="match status" value="1"/>
</dbReference>
<dbReference type="Pfam" id="PF01584">
    <property type="entry name" value="CheW"/>
    <property type="match status" value="1"/>
</dbReference>
<dbReference type="GO" id="GO:0005737">
    <property type="term" value="C:cytoplasm"/>
    <property type="evidence" value="ECO:0007669"/>
    <property type="project" value="InterPro"/>
</dbReference>
<dbReference type="InterPro" id="IPR037006">
    <property type="entry name" value="CheA-like_homodim_sf"/>
</dbReference>
<dbReference type="Gene3D" id="2.30.30.40">
    <property type="entry name" value="SH3 Domains"/>
    <property type="match status" value="1"/>
</dbReference>
<evidence type="ECO:0000259" key="13">
    <source>
        <dbReference type="PROSITE" id="PS50109"/>
    </source>
</evidence>
<protein>
    <recommendedName>
        <fullName evidence="3">Chemotaxis protein CheA</fullName>
        <ecNumber evidence="2">2.7.13.3</ecNumber>
    </recommendedName>
</protein>
<gene>
    <name evidence="16" type="ORF">PQJ61_05675</name>
</gene>
<proteinExistence type="predicted"/>
<dbReference type="InterPro" id="IPR008207">
    <property type="entry name" value="Sig_transdc_His_kin_Hpt_dom"/>
</dbReference>
<keyword evidence="5 12" id="KW-0597">Phosphoprotein</keyword>
<dbReference type="InterPro" id="IPR002545">
    <property type="entry name" value="CheW-lke_dom"/>
</dbReference>
<dbReference type="InterPro" id="IPR036641">
    <property type="entry name" value="HPT_dom_sf"/>
</dbReference>
<keyword evidence="6" id="KW-0808">Transferase</keyword>
<keyword evidence="9" id="KW-0067">ATP-binding</keyword>
<dbReference type="CDD" id="cd00088">
    <property type="entry name" value="HPT"/>
    <property type="match status" value="1"/>
</dbReference>
<dbReference type="InterPro" id="IPR036097">
    <property type="entry name" value="HisK_dim/P_sf"/>
</dbReference>
<evidence type="ECO:0000256" key="12">
    <source>
        <dbReference type="PROSITE-ProRule" id="PRU00110"/>
    </source>
</evidence>
<dbReference type="CDD" id="cd16916">
    <property type="entry name" value="HATPase_CheA-like"/>
    <property type="match status" value="1"/>
</dbReference>
<evidence type="ECO:0000256" key="3">
    <source>
        <dbReference type="ARBA" id="ARBA00021495"/>
    </source>
</evidence>
<dbReference type="InterPro" id="IPR003594">
    <property type="entry name" value="HATPase_dom"/>
</dbReference>
<dbReference type="Proteomes" id="UP001221217">
    <property type="component" value="Unassembled WGS sequence"/>
</dbReference>
<evidence type="ECO:0000259" key="14">
    <source>
        <dbReference type="PROSITE" id="PS50851"/>
    </source>
</evidence>
<dbReference type="Gene3D" id="3.30.565.10">
    <property type="entry name" value="Histidine kinase-like ATPase, C-terminal domain"/>
    <property type="match status" value="1"/>
</dbReference>
<evidence type="ECO:0000256" key="2">
    <source>
        <dbReference type="ARBA" id="ARBA00012438"/>
    </source>
</evidence>
<dbReference type="FunFam" id="3.30.565.10:FF:000016">
    <property type="entry name" value="Chemotaxis protein CheA, putative"/>
    <property type="match status" value="1"/>
</dbReference>
<keyword evidence="8" id="KW-0418">Kinase</keyword>
<dbReference type="Gene3D" id="1.10.287.560">
    <property type="entry name" value="Histidine kinase CheA-like, homodimeric domain"/>
    <property type="match status" value="1"/>
</dbReference>
<evidence type="ECO:0000256" key="5">
    <source>
        <dbReference type="ARBA" id="ARBA00022553"/>
    </source>
</evidence>
<dbReference type="CDD" id="cd00731">
    <property type="entry name" value="CheA_reg"/>
    <property type="match status" value="1"/>
</dbReference>
<comment type="catalytic activity">
    <reaction evidence="1">
        <text>ATP + protein L-histidine = ADP + protein N-phospho-L-histidine.</text>
        <dbReference type="EC" id="2.7.13.3"/>
    </reaction>
</comment>
<dbReference type="InterPro" id="IPR004358">
    <property type="entry name" value="Sig_transdc_His_kin-like_C"/>
</dbReference>
<dbReference type="InterPro" id="IPR005467">
    <property type="entry name" value="His_kinase_dom"/>
</dbReference>
<comment type="function">
    <text evidence="11">Involved in the transmission of sensory signals from the chemoreceptors to the flagellar motors. CheA is autophosphorylated; it can transfer its phosphate group to either CheB or CheY.</text>
</comment>
<dbReference type="EC" id="2.7.13.3" evidence="2"/>